<dbReference type="InterPro" id="IPR018957">
    <property type="entry name" value="Znf_C3HC4_RING-type"/>
</dbReference>
<evidence type="ECO:0000256" key="4">
    <source>
        <dbReference type="ARBA" id="ARBA00022679"/>
    </source>
</evidence>
<evidence type="ECO:0000256" key="3">
    <source>
        <dbReference type="ARBA" id="ARBA00004906"/>
    </source>
</evidence>
<feature type="region of interest" description="Disordered" evidence="12">
    <location>
        <begin position="595"/>
        <end position="688"/>
    </location>
</feature>
<dbReference type="CDD" id="cd16534">
    <property type="entry name" value="RING-HC_RNF5-like"/>
    <property type="match status" value="1"/>
</dbReference>
<comment type="catalytic activity">
    <reaction evidence="1 11">
        <text>S-ubiquitinyl-[E2 ubiquitin-conjugating enzyme]-L-cysteine + [acceptor protein]-L-lysine = [E2 ubiquitin-conjugating enzyme]-L-cysteine + N(6)-ubiquitinyl-[acceptor protein]-L-lysine.</text>
        <dbReference type="EC" id="2.3.2.27"/>
    </reaction>
</comment>
<dbReference type="InParanoid" id="A0A1U8PYC4"/>
<feature type="compositionally biased region" description="Low complexity" evidence="12">
    <location>
        <begin position="105"/>
        <end position="114"/>
    </location>
</feature>
<dbReference type="KEGG" id="nnu:109114008"/>
<keyword evidence="6 10" id="KW-0863">Zinc-finger</keyword>
<dbReference type="PANTHER" id="PTHR12313">
    <property type="entry name" value="E3 UBIQUITIN-PROTEIN LIGASE RNF5-RELATED"/>
    <property type="match status" value="1"/>
</dbReference>
<feature type="domain" description="RING-type" evidence="13">
    <location>
        <begin position="360"/>
        <end position="401"/>
    </location>
</feature>
<sequence length="688" mass="75228">MADAGNEDQNRRMDLNLYLGLPRSPRRRELDLGSDLALGSLPVSGEAEVRGSTEMSGYAGLSDSHAPYSPSHASHSPSPQAVEPLDRNENSSFTYPDYSPPSPSFPSASQAMQPGVESLVGVSRSHPEYSPYSPSYDPVIPTAEARLEPAGQGVNDPIDHAPYSPSYAPVSASEHEDTETVVHEGGNHVEYVPYSPSYVPASLSPPGPSSEPLIQEENPHVPYIPVSPSDQTHHGQSSGLVPEVTGFGAEQVTAQGRDTPVGDGSLQRELLQYPEFRIRRLIELSRRWGVRRFRSTVPYNLSPNLDAISSESHAFRTMATTEESNEANGENEKTSLEGSAAQDIKDGTKEQSSGTTSFDCNICLDVAKEPVVTSCGHLFCWPCLYQWLYLHCDHKECPVCKGEVIESKIIPIYGRGNSEMGVEQKEQEVGNSNLKIPPRPRGHRFESLRQQIRRPLSRRLEEIGSWRLIFGEETHSGNREGQEEPSTQRIVDGVRRSRRIARFMETQRFHMGDGLESRFNLRGNETSRNAIEMALNYTQSGNLPPEGLHGSESRSTPPAIARHGISFWPGHPFYSVPISERLAALAADVAGRIQDSSNHSGASASVDPQDSNANVQSTREATVAADQVSASSTMAVIQGDAGVPVDAPSEPNSGSSSRSFRRRRRNSVSGSLDVDGGVHHVRKRRRLN</sequence>
<dbReference type="AlphaFoldDB" id="A0A1U8PYC4"/>
<dbReference type="GO" id="GO:0044390">
    <property type="term" value="F:ubiquitin-like protein conjugating enzyme binding"/>
    <property type="evidence" value="ECO:0000318"/>
    <property type="project" value="GO_Central"/>
</dbReference>
<dbReference type="InterPro" id="IPR001841">
    <property type="entry name" value="Znf_RING"/>
</dbReference>
<dbReference type="OrthoDB" id="6270329at2759"/>
<reference evidence="15" key="1">
    <citation type="submission" date="2025-08" db="UniProtKB">
        <authorList>
            <consortium name="RefSeq"/>
        </authorList>
    </citation>
    <scope>IDENTIFICATION</scope>
</reference>
<dbReference type="Gene3D" id="3.30.40.10">
    <property type="entry name" value="Zinc/RING finger domain, C3HC4 (zinc finger)"/>
    <property type="match status" value="1"/>
</dbReference>
<gene>
    <name evidence="15" type="primary">LOC109114008</name>
</gene>
<evidence type="ECO:0000256" key="2">
    <source>
        <dbReference type="ARBA" id="ARBA00004308"/>
    </source>
</evidence>
<dbReference type="GO" id="GO:0008270">
    <property type="term" value="F:zinc ion binding"/>
    <property type="evidence" value="ECO:0007669"/>
    <property type="project" value="UniProtKB-KW"/>
</dbReference>
<dbReference type="GO" id="GO:0005789">
    <property type="term" value="C:endoplasmic reticulum membrane"/>
    <property type="evidence" value="ECO:0007669"/>
    <property type="project" value="UniProtKB-SubCell"/>
</dbReference>
<proteinExistence type="predicted"/>
<dbReference type="GeneID" id="109114008"/>
<keyword evidence="4 11" id="KW-0808">Transferase</keyword>
<feature type="compositionally biased region" description="Low complexity" evidence="12">
    <location>
        <begin position="62"/>
        <end position="81"/>
    </location>
</feature>
<dbReference type="STRING" id="4432.A0A1U8PYC4"/>
<keyword evidence="8 11" id="KW-0862">Zinc</keyword>
<dbReference type="OMA" id="EVYSPYN"/>
<evidence type="ECO:0000256" key="7">
    <source>
        <dbReference type="ARBA" id="ARBA00022786"/>
    </source>
</evidence>
<feature type="region of interest" description="Disordered" evidence="12">
    <location>
        <begin position="150"/>
        <end position="177"/>
    </location>
</feature>
<dbReference type="GO" id="GO:0006511">
    <property type="term" value="P:ubiquitin-dependent protein catabolic process"/>
    <property type="evidence" value="ECO:0000318"/>
    <property type="project" value="GO_Central"/>
</dbReference>
<dbReference type="EC" id="2.3.2.27" evidence="11"/>
<feature type="compositionally biased region" description="Polar residues" evidence="12">
    <location>
        <begin position="595"/>
        <end position="620"/>
    </location>
</feature>
<feature type="compositionally biased region" description="Low complexity" evidence="12">
    <location>
        <begin position="161"/>
        <end position="172"/>
    </location>
</feature>
<accession>A0A1U8PYC4</accession>
<feature type="region of interest" description="Disordered" evidence="12">
    <location>
        <begin position="320"/>
        <end position="355"/>
    </location>
</feature>
<dbReference type="Pfam" id="PF00097">
    <property type="entry name" value="zf-C3HC4"/>
    <property type="match status" value="1"/>
</dbReference>
<dbReference type="GO" id="GO:0061630">
    <property type="term" value="F:ubiquitin protein ligase activity"/>
    <property type="evidence" value="ECO:0000318"/>
    <property type="project" value="GO_Central"/>
</dbReference>
<dbReference type="RefSeq" id="XP_019051538.1">
    <property type="nucleotide sequence ID" value="XM_019195993.1"/>
</dbReference>
<comment type="pathway">
    <text evidence="3 11">Protein modification; protein ubiquitination.</text>
</comment>
<evidence type="ECO:0000256" key="11">
    <source>
        <dbReference type="RuleBase" id="RU369090"/>
    </source>
</evidence>
<keyword evidence="11" id="KW-0256">Endoplasmic reticulum</keyword>
<feature type="region of interest" description="Disordered" evidence="12">
    <location>
        <begin position="1"/>
        <end position="118"/>
    </location>
</feature>
<evidence type="ECO:0000256" key="1">
    <source>
        <dbReference type="ARBA" id="ARBA00000900"/>
    </source>
</evidence>
<dbReference type="Proteomes" id="UP000189703">
    <property type="component" value="Unplaced"/>
</dbReference>
<organism evidence="14 15">
    <name type="scientific">Nelumbo nucifera</name>
    <name type="common">Sacred lotus</name>
    <dbReference type="NCBI Taxonomy" id="4432"/>
    <lineage>
        <taxon>Eukaryota</taxon>
        <taxon>Viridiplantae</taxon>
        <taxon>Streptophyta</taxon>
        <taxon>Embryophyta</taxon>
        <taxon>Tracheophyta</taxon>
        <taxon>Spermatophyta</taxon>
        <taxon>Magnoliopsida</taxon>
        <taxon>Proteales</taxon>
        <taxon>Nelumbonaceae</taxon>
        <taxon>Nelumbo</taxon>
    </lineage>
</organism>
<evidence type="ECO:0000313" key="14">
    <source>
        <dbReference type="Proteomes" id="UP000189703"/>
    </source>
</evidence>
<protein>
    <recommendedName>
        <fullName evidence="11">E3 ubiquitin-protein ligase RMA</fullName>
        <ecNumber evidence="11">2.3.2.27</ecNumber>
    </recommendedName>
    <alternativeName>
        <fullName evidence="11">Protein RING membrane-anchor</fullName>
    </alternativeName>
    <alternativeName>
        <fullName evidence="11">RING-type E3 ubiquitin transferase RMA</fullName>
    </alternativeName>
</protein>
<keyword evidence="5 11" id="KW-0479">Metal-binding</keyword>
<dbReference type="InterPro" id="IPR017907">
    <property type="entry name" value="Znf_RING_CS"/>
</dbReference>
<feature type="compositionally biased region" description="Basic residues" evidence="12">
    <location>
        <begin position="679"/>
        <end position="688"/>
    </location>
</feature>
<comment type="domain">
    <text evidence="11">The RING-type zinc finger domain is responsible for E3 ligase activity.</text>
</comment>
<evidence type="ECO:0000256" key="10">
    <source>
        <dbReference type="PROSITE-ProRule" id="PRU00175"/>
    </source>
</evidence>
<name>A0A1U8PYC4_NELNU</name>
<evidence type="ECO:0000313" key="15">
    <source>
        <dbReference type="RefSeq" id="XP_019051538.1"/>
    </source>
</evidence>
<evidence type="ECO:0000256" key="12">
    <source>
        <dbReference type="SAM" id="MobiDB-lite"/>
    </source>
</evidence>
<dbReference type="GO" id="GO:0016567">
    <property type="term" value="P:protein ubiquitination"/>
    <property type="evidence" value="ECO:0007669"/>
    <property type="project" value="UniProtKB-UniPathway"/>
</dbReference>
<dbReference type="PROSITE" id="PS00518">
    <property type="entry name" value="ZF_RING_1"/>
    <property type="match status" value="1"/>
</dbReference>
<dbReference type="SUPFAM" id="SSF57850">
    <property type="entry name" value="RING/U-box"/>
    <property type="match status" value="1"/>
</dbReference>
<keyword evidence="7 11" id="KW-0833">Ubl conjugation pathway</keyword>
<dbReference type="UniPathway" id="UPA00143"/>
<evidence type="ECO:0000256" key="5">
    <source>
        <dbReference type="ARBA" id="ARBA00022723"/>
    </source>
</evidence>
<comment type="function">
    <text evidence="11">E3 ubiquitin-protein ligase.</text>
</comment>
<keyword evidence="9" id="KW-0472">Membrane</keyword>
<evidence type="ECO:0000256" key="9">
    <source>
        <dbReference type="ARBA" id="ARBA00023136"/>
    </source>
</evidence>
<dbReference type="SMART" id="SM00184">
    <property type="entry name" value="RING"/>
    <property type="match status" value="1"/>
</dbReference>
<evidence type="ECO:0000256" key="6">
    <source>
        <dbReference type="ARBA" id="ARBA00022771"/>
    </source>
</evidence>
<evidence type="ECO:0000259" key="13">
    <source>
        <dbReference type="PROSITE" id="PS50089"/>
    </source>
</evidence>
<evidence type="ECO:0000256" key="8">
    <source>
        <dbReference type="ARBA" id="ARBA00022833"/>
    </source>
</evidence>
<dbReference type="GO" id="GO:0036503">
    <property type="term" value="P:ERAD pathway"/>
    <property type="evidence" value="ECO:0000318"/>
    <property type="project" value="GO_Central"/>
</dbReference>
<dbReference type="PROSITE" id="PS50089">
    <property type="entry name" value="ZF_RING_2"/>
    <property type="match status" value="1"/>
</dbReference>
<comment type="subcellular location">
    <subcellularLocation>
        <location evidence="2">Endomembrane system</location>
    </subcellularLocation>
    <subcellularLocation>
        <location evidence="11">Endoplasmic reticulum membrane</location>
        <topology evidence="11">Single-pass type IV membrane protein</topology>
    </subcellularLocation>
</comment>
<dbReference type="InterPro" id="IPR013083">
    <property type="entry name" value="Znf_RING/FYVE/PHD"/>
</dbReference>
<dbReference type="InterPro" id="IPR045103">
    <property type="entry name" value="RNF5/RNF185-like"/>
</dbReference>
<keyword evidence="14" id="KW-1185">Reference proteome</keyword>